<sequence>MDHSKHTPLPRQDLNEAVLADAPIYDTADRKVGTISHVHRTGDLTEVVVDVGGFLGIGAKPVLVRADQLNLMRDEKGNVHGVTSWTKDQLKDLPEHKH</sequence>
<evidence type="ECO:0000313" key="1">
    <source>
        <dbReference type="EMBL" id="ALV27601.1"/>
    </source>
</evidence>
<dbReference type="KEGG" id="pphr:APZ00_11430"/>
<evidence type="ECO:0000313" key="2">
    <source>
        <dbReference type="Proteomes" id="UP000064921"/>
    </source>
</evidence>
<keyword evidence="2" id="KW-1185">Reference proteome</keyword>
<dbReference type="InterPro" id="IPR011033">
    <property type="entry name" value="PRC_barrel-like_sf"/>
</dbReference>
<proteinExistence type="predicted"/>
<protein>
    <submittedName>
        <fullName evidence="1">Photosystem reaction center subunit H</fullName>
    </submittedName>
</protein>
<name>A0A0L0IZT2_9HYPH</name>
<dbReference type="Gene3D" id="2.30.30.240">
    <property type="entry name" value="PRC-barrel domain"/>
    <property type="match status" value="1"/>
</dbReference>
<dbReference type="RefSeq" id="WP_050472990.1">
    <property type="nucleotide sequence ID" value="NZ_CM011124.1"/>
</dbReference>
<dbReference type="Pfam" id="PF05239">
    <property type="entry name" value="PRC"/>
    <property type="match status" value="1"/>
</dbReference>
<dbReference type="PATRIC" id="fig|121719.5.peg.4433"/>
<reference evidence="1 2" key="1">
    <citation type="submission" date="2015-10" db="EMBL/GenBank/DDBJ databases">
        <title>The world's first case of liver abscess caused by Pannonibacter phragmitetus.</title>
        <authorList>
            <person name="Ming D."/>
            <person name="Wang M."/>
            <person name="Zhou Y."/>
            <person name="Jiang T."/>
            <person name="Hu S."/>
        </authorList>
    </citation>
    <scope>NUCLEOTIDE SEQUENCE [LARGE SCALE GENOMIC DNA]</scope>
    <source>
        <strain evidence="1 2">31801</strain>
    </source>
</reference>
<dbReference type="AlphaFoldDB" id="A0A0L0IZT2"/>
<dbReference type="SUPFAM" id="SSF50346">
    <property type="entry name" value="PRC-barrel domain"/>
    <property type="match status" value="1"/>
</dbReference>
<dbReference type="InterPro" id="IPR027275">
    <property type="entry name" value="PRC-brl_dom"/>
</dbReference>
<gene>
    <name evidence="1" type="ORF">APZ00_11430</name>
</gene>
<organism evidence="1 2">
    <name type="scientific">Pannonibacter phragmitetus</name>
    <dbReference type="NCBI Taxonomy" id="121719"/>
    <lineage>
        <taxon>Bacteria</taxon>
        <taxon>Pseudomonadati</taxon>
        <taxon>Pseudomonadota</taxon>
        <taxon>Alphaproteobacteria</taxon>
        <taxon>Hyphomicrobiales</taxon>
        <taxon>Stappiaceae</taxon>
        <taxon>Pannonibacter</taxon>
    </lineage>
</organism>
<dbReference type="Proteomes" id="UP000064921">
    <property type="component" value="Chromosome"/>
</dbReference>
<dbReference type="EMBL" id="CP013068">
    <property type="protein sequence ID" value="ALV27601.1"/>
    <property type="molecule type" value="Genomic_DNA"/>
</dbReference>
<accession>A0A0L0IZT2</accession>
<dbReference type="STRING" id="121719.APZ00_11430"/>